<evidence type="ECO:0000313" key="15">
    <source>
        <dbReference type="Proteomes" id="UP000516314"/>
    </source>
</evidence>
<evidence type="ECO:0000256" key="9">
    <source>
        <dbReference type="PROSITE-ProRule" id="PRU00103"/>
    </source>
</evidence>
<feature type="region of interest" description="Disordered" evidence="10">
    <location>
        <begin position="82"/>
        <end position="105"/>
    </location>
</feature>
<dbReference type="PROSITE" id="PS50077">
    <property type="entry name" value="HEAT_REPEAT"/>
    <property type="match status" value="1"/>
</dbReference>
<dbReference type="InterPro" id="IPR038737">
    <property type="entry name" value="SF3b_su1-like"/>
</dbReference>
<dbReference type="InterPro" id="IPR015016">
    <property type="entry name" value="SF3b_su1"/>
</dbReference>
<dbReference type="InterPro" id="IPR021133">
    <property type="entry name" value="HEAT_type_2"/>
</dbReference>
<dbReference type="SUPFAM" id="SSF48371">
    <property type="entry name" value="ARM repeat"/>
    <property type="match status" value="1"/>
</dbReference>
<dbReference type="PANTHER" id="PTHR12097">
    <property type="entry name" value="SPLICING FACTOR 3B, SUBUNIT 1-RELATED"/>
    <property type="match status" value="1"/>
</dbReference>
<evidence type="ECO:0000256" key="5">
    <source>
        <dbReference type="ARBA" id="ARBA00022737"/>
    </source>
</evidence>
<dbReference type="InterPro" id="IPR034085">
    <property type="entry name" value="TOG"/>
</dbReference>
<evidence type="ECO:0000256" key="6">
    <source>
        <dbReference type="ARBA" id="ARBA00023187"/>
    </source>
</evidence>
<keyword evidence="4" id="KW-0747">Spliceosome</keyword>
<dbReference type="FunFam" id="1.25.10.10:FF:000073">
    <property type="entry name" value="Splicing factor 3b, subunit 1"/>
    <property type="match status" value="1"/>
</dbReference>
<dbReference type="InterPro" id="IPR054573">
    <property type="entry name" value="PP2A/SF3B1-like_HEAT"/>
</dbReference>
<feature type="region of interest" description="Disordered" evidence="10">
    <location>
        <begin position="145"/>
        <end position="311"/>
    </location>
</feature>
<dbReference type="InterPro" id="IPR016024">
    <property type="entry name" value="ARM-type_fold"/>
</dbReference>
<comment type="similarity">
    <text evidence="8">Belongs to the phosphatase 2A regulatory subunit A family.</text>
</comment>
<proteinExistence type="inferred from homology"/>
<comment type="similarity">
    <text evidence="2">Belongs to the SF3B1 family.</text>
</comment>
<dbReference type="EMBL" id="CACRSJ010000110">
    <property type="protein sequence ID" value="VYS71365.1"/>
    <property type="molecule type" value="Genomic_DNA"/>
</dbReference>
<dbReference type="SMART" id="SM01349">
    <property type="entry name" value="TOG"/>
    <property type="match status" value="1"/>
</dbReference>
<reference evidence="12 15" key="2">
    <citation type="submission" date="2020-09" db="EMBL/GenBank/DDBJ databases">
        <authorList>
            <person name="Ashkenazy H."/>
        </authorList>
    </citation>
    <scope>NUCLEOTIDE SEQUENCE [LARGE SCALE GENOMIC DNA]</scope>
    <source>
        <strain evidence="15">cv. Cdm-0</strain>
    </source>
</reference>
<name>A0A654GF01_ARATH</name>
<feature type="domain" description="TOG" evidence="11">
    <location>
        <begin position="847"/>
        <end position="1082"/>
    </location>
</feature>
<accession>A0A654GF01</accession>
<dbReference type="EMBL" id="LR881470">
    <property type="protein sequence ID" value="CAD5335799.1"/>
    <property type="molecule type" value="Genomic_DNA"/>
</dbReference>
<evidence type="ECO:0000259" key="11">
    <source>
        <dbReference type="SMART" id="SM01349"/>
    </source>
</evidence>
<evidence type="ECO:0000313" key="12">
    <source>
        <dbReference type="EMBL" id="CAD5335799.1"/>
    </source>
</evidence>
<evidence type="ECO:0000256" key="2">
    <source>
        <dbReference type="ARBA" id="ARBA00005754"/>
    </source>
</evidence>
<dbReference type="Gene3D" id="1.25.10.10">
    <property type="entry name" value="Leucine-rich Repeat Variant"/>
    <property type="match status" value="3"/>
</dbReference>
<dbReference type="ExpressionAtlas" id="A0A654GF01">
    <property type="expression patterns" value="baseline and differential"/>
</dbReference>
<evidence type="ECO:0000256" key="7">
    <source>
        <dbReference type="ARBA" id="ARBA00023242"/>
    </source>
</evidence>
<dbReference type="Pfam" id="PF08920">
    <property type="entry name" value="SF3b1"/>
    <property type="match status" value="1"/>
</dbReference>
<gene>
    <name evidence="13" type="ORF">AN1_LOCUS26742</name>
    <name evidence="12" type="ORF">AT9943_LOCUS23022</name>
</gene>
<feature type="region of interest" description="Disordered" evidence="10">
    <location>
        <begin position="32"/>
        <end position="57"/>
    </location>
</feature>
<dbReference type="GO" id="GO:0000245">
    <property type="term" value="P:spliceosomal complex assembly"/>
    <property type="evidence" value="ECO:0007669"/>
    <property type="project" value="InterPro"/>
</dbReference>
<dbReference type="Pfam" id="PF22646">
    <property type="entry name" value="PPP2R1A-like_HEAT"/>
    <property type="match status" value="1"/>
</dbReference>
<dbReference type="Proteomes" id="UP000426265">
    <property type="component" value="Unassembled WGS sequence"/>
</dbReference>
<evidence type="ECO:0000313" key="14">
    <source>
        <dbReference type="Proteomes" id="UP000426265"/>
    </source>
</evidence>
<evidence type="ECO:0000256" key="1">
    <source>
        <dbReference type="ARBA" id="ARBA00004123"/>
    </source>
</evidence>
<feature type="compositionally biased region" description="Basic and acidic residues" evidence="10">
    <location>
        <begin position="161"/>
        <end position="174"/>
    </location>
</feature>
<dbReference type="InterPro" id="IPR011989">
    <property type="entry name" value="ARM-like"/>
</dbReference>
<evidence type="ECO:0000313" key="13">
    <source>
        <dbReference type="EMBL" id="VYS71365.1"/>
    </source>
</evidence>
<reference evidence="13 14" key="1">
    <citation type="submission" date="2019-11" db="EMBL/GenBank/DDBJ databases">
        <authorList>
            <person name="Jiao W.-B."/>
            <person name="Schneeberger K."/>
        </authorList>
    </citation>
    <scope>NUCLEOTIDE SEQUENCE [LARGE SCALE GENOMIC DNA]</scope>
    <source>
        <strain evidence="14">cv. An-1</strain>
    </source>
</reference>
<dbReference type="Proteomes" id="UP000516314">
    <property type="component" value="Chromosome 5"/>
</dbReference>
<protein>
    <submittedName>
        <fullName evidence="12">(thale cress) hypothetical protein</fullName>
    </submittedName>
</protein>
<dbReference type="GO" id="GO:0005681">
    <property type="term" value="C:spliceosomal complex"/>
    <property type="evidence" value="ECO:0007669"/>
    <property type="project" value="UniProtKB-KW"/>
</dbReference>
<keyword evidence="7" id="KW-0539">Nucleus</keyword>
<dbReference type="AlphaFoldDB" id="A0A654GF01"/>
<organism evidence="13 14">
    <name type="scientific">Arabidopsis thaliana</name>
    <name type="common">Mouse-ear cress</name>
    <dbReference type="NCBI Taxonomy" id="3702"/>
    <lineage>
        <taxon>Eukaryota</taxon>
        <taxon>Viridiplantae</taxon>
        <taxon>Streptophyta</taxon>
        <taxon>Embryophyta</taxon>
        <taxon>Tracheophyta</taxon>
        <taxon>Spermatophyta</taxon>
        <taxon>Magnoliopsida</taxon>
        <taxon>eudicotyledons</taxon>
        <taxon>Gunneridae</taxon>
        <taxon>Pentapetalae</taxon>
        <taxon>rosids</taxon>
        <taxon>malvids</taxon>
        <taxon>Brassicales</taxon>
        <taxon>Brassicaceae</taxon>
        <taxon>Camelineae</taxon>
        <taxon>Arabidopsis</taxon>
    </lineage>
</organism>
<evidence type="ECO:0000256" key="3">
    <source>
        <dbReference type="ARBA" id="ARBA00022664"/>
    </source>
</evidence>
<feature type="repeat" description="HEAT" evidence="9">
    <location>
        <begin position="651"/>
        <end position="689"/>
    </location>
</feature>
<keyword evidence="3" id="KW-0507">mRNA processing</keyword>
<keyword evidence="5" id="KW-0677">Repeat</keyword>
<dbReference type="FunFam" id="1.25.10.10:FF:000069">
    <property type="entry name" value="Splicing factor 3B subunit 1"/>
    <property type="match status" value="1"/>
</dbReference>
<feature type="compositionally biased region" description="Basic and acidic residues" evidence="10">
    <location>
        <begin position="145"/>
        <end position="154"/>
    </location>
</feature>
<dbReference type="FunFam" id="1.25.10.10:FF:000066">
    <property type="entry name" value="Splicing factor 3B subunit 1"/>
    <property type="match status" value="1"/>
</dbReference>
<evidence type="ECO:0000256" key="8">
    <source>
        <dbReference type="ARBA" id="ARBA00038332"/>
    </source>
</evidence>
<evidence type="ECO:0000256" key="10">
    <source>
        <dbReference type="SAM" id="MobiDB-lite"/>
    </source>
</evidence>
<keyword evidence="6" id="KW-0508">mRNA splicing</keyword>
<comment type="subcellular location">
    <subcellularLocation>
        <location evidence="1">Nucleus</location>
    </subcellularLocation>
</comment>
<evidence type="ECO:0000256" key="4">
    <source>
        <dbReference type="ARBA" id="ARBA00022728"/>
    </source>
</evidence>
<dbReference type="GO" id="GO:0003729">
    <property type="term" value="F:mRNA binding"/>
    <property type="evidence" value="ECO:0007669"/>
    <property type="project" value="InterPro"/>
</dbReference>
<sequence>MADLDPEIAKTQEERRKMEADLASLTSLTFDRDLYGGNDRASYSTSIAPNEEDDANLDTTGSLVAQRLASYTAPRSILNDVARPHNEDDDVGFKPRQSIAEREGEYRNRRLNRVLSPDRVDAFAMGDKTPDASVRTYTDHMRETALQREKEETMRLIAKKKKEEEEAAAKHQKDSAPPPPPASSSSSSSKRRHRWDLPEEDGAAAKKAKAASSDWDLPDAAPGIGRWDAPTPGRVSDATPSAGRRNRWDETPTPGRVTDSDATPGGGVTPGATPSGVTWDGLATPTPKRQRSRWDETPATMGSATPMGGVTPGAAYTPGVTPIGGIDMATPTPGQLIFRGPMTPEQLNMQRWEKDIEERNRPLSDEELDAMFPKDGYKVLDPPATYVPIRTPARKLQQTPTPMATPGYVIPEENRGQQYDVPPEVPGGLPFMKPEDYQYFGSLLNEENEEELSPEEQKERKIMKLLLKVKNGTPPQRKTALRQLTDKARELGAGPLFNKILPLLMQPTLEDQERHLLVKVIDRILYKLDEMVRPYVHKILVVIEPLLIDEDYYARVEGREIISNLSKAAGLASMIAAMRPDIDNIDEYVRNTTARAFSVVASALGIPALLPFLKAVCQSKRSWQARHTGIKIVQQIAILIGCAVLPHLRSLVEIIEHGLSDENQKVRTITALSLAALAEAAAPYGIESFDSVLKPLWKGIRSHRGKVLAAFLKAIGFIIPLMDAIYASYYTKEVMVILIREFQSPDEEMKKIVLKVVKQCVSTEGVEPEYIRSDILPEFFRNFWTRKMALERRNYKQLVETTVEVANKVGVADIVGRVVEDLKDESEQYRRMVMETIDKVVTNLGASDIDARLEELLIDGILYAFQEQTSDDANVMLNGFGAVVNALGQRVKPYLPQICGTIKWRLNNKSAKVRQQAADLISRIAVVMKQCGEEQLMGHLGVVLYEYLGEEYPEVLGSILGALKAIVNVIGMTKMTPPIKDLLPRLTPILKNRHEKVQENCIDLVGRIADRGAEFVPAREWMRICFELLEMLKAHKKGIRRATVNTFGYIAKAIGPQDVLATLLNNLKVQERQNRVCTTVAIAIVAETCSPFTVLPALMNEYRVPELNVQNGVLKSLSFLFEYIGEMGKDYIYAVTPLLEDALMDRDLVHRQTAASAVKHMALGVAGLGCEDALVHLLNFIWPNIFETSPHVINAVMEAIEGMRVALGAAVILNYCLQGLFHPARKVREVYWKIYNSLYIGAQDTLVAAYPVLEDEQNNVYSRPELTMFV</sequence>